<keyword evidence="3" id="KW-1185">Reference proteome</keyword>
<name>A0AAV3ZBL5_9GAST</name>
<evidence type="ECO:0000256" key="1">
    <source>
        <dbReference type="SAM" id="SignalP"/>
    </source>
</evidence>
<keyword evidence="1" id="KW-0732">Signal</keyword>
<dbReference type="Proteomes" id="UP000735302">
    <property type="component" value="Unassembled WGS sequence"/>
</dbReference>
<comment type="caution">
    <text evidence="2">The sequence shown here is derived from an EMBL/GenBank/DDBJ whole genome shotgun (WGS) entry which is preliminary data.</text>
</comment>
<gene>
    <name evidence="2" type="ORF">PoB_001862300</name>
</gene>
<evidence type="ECO:0000313" key="2">
    <source>
        <dbReference type="EMBL" id="GFN92117.1"/>
    </source>
</evidence>
<feature type="chain" id="PRO_5043337990" description="Secreted protein" evidence="1">
    <location>
        <begin position="21"/>
        <end position="112"/>
    </location>
</feature>
<sequence>MSWHVTEVCCLVVCVTVLHCSELNTLEKNVLVRYRGMQPGGLCNGTTLLRTQYSRKTMSWHVTEVCSLVVCVTALHCSELNTLEKNVLARYRSMLPGAFPGHESVENLSVSK</sequence>
<evidence type="ECO:0008006" key="4">
    <source>
        <dbReference type="Google" id="ProtNLM"/>
    </source>
</evidence>
<organism evidence="2 3">
    <name type="scientific">Plakobranchus ocellatus</name>
    <dbReference type="NCBI Taxonomy" id="259542"/>
    <lineage>
        <taxon>Eukaryota</taxon>
        <taxon>Metazoa</taxon>
        <taxon>Spiralia</taxon>
        <taxon>Lophotrochozoa</taxon>
        <taxon>Mollusca</taxon>
        <taxon>Gastropoda</taxon>
        <taxon>Heterobranchia</taxon>
        <taxon>Euthyneura</taxon>
        <taxon>Panpulmonata</taxon>
        <taxon>Sacoglossa</taxon>
        <taxon>Placobranchoidea</taxon>
        <taxon>Plakobranchidae</taxon>
        <taxon>Plakobranchus</taxon>
    </lineage>
</organism>
<accession>A0AAV3ZBL5</accession>
<evidence type="ECO:0000313" key="3">
    <source>
        <dbReference type="Proteomes" id="UP000735302"/>
    </source>
</evidence>
<reference evidence="2 3" key="1">
    <citation type="journal article" date="2021" name="Elife">
        <title>Chloroplast acquisition without the gene transfer in kleptoplastic sea slugs, Plakobranchus ocellatus.</title>
        <authorList>
            <person name="Maeda T."/>
            <person name="Takahashi S."/>
            <person name="Yoshida T."/>
            <person name="Shimamura S."/>
            <person name="Takaki Y."/>
            <person name="Nagai Y."/>
            <person name="Toyoda A."/>
            <person name="Suzuki Y."/>
            <person name="Arimoto A."/>
            <person name="Ishii H."/>
            <person name="Satoh N."/>
            <person name="Nishiyama T."/>
            <person name="Hasebe M."/>
            <person name="Maruyama T."/>
            <person name="Minagawa J."/>
            <person name="Obokata J."/>
            <person name="Shigenobu S."/>
        </authorList>
    </citation>
    <scope>NUCLEOTIDE SEQUENCE [LARGE SCALE GENOMIC DNA]</scope>
</reference>
<dbReference type="EMBL" id="BLXT01002217">
    <property type="protein sequence ID" value="GFN92117.1"/>
    <property type="molecule type" value="Genomic_DNA"/>
</dbReference>
<protein>
    <recommendedName>
        <fullName evidence="4">Secreted protein</fullName>
    </recommendedName>
</protein>
<feature type="signal peptide" evidence="1">
    <location>
        <begin position="1"/>
        <end position="20"/>
    </location>
</feature>
<proteinExistence type="predicted"/>
<dbReference type="AlphaFoldDB" id="A0AAV3ZBL5"/>